<organism evidence="2 3">
    <name type="scientific">Paenibacillus catalpae</name>
    <dbReference type="NCBI Taxonomy" id="1045775"/>
    <lineage>
        <taxon>Bacteria</taxon>
        <taxon>Bacillati</taxon>
        <taxon>Bacillota</taxon>
        <taxon>Bacilli</taxon>
        <taxon>Bacillales</taxon>
        <taxon>Paenibacillaceae</taxon>
        <taxon>Paenibacillus</taxon>
    </lineage>
</organism>
<feature type="transmembrane region" description="Helical" evidence="1">
    <location>
        <begin position="15"/>
        <end position="34"/>
    </location>
</feature>
<evidence type="ECO:0000256" key="1">
    <source>
        <dbReference type="SAM" id="Phobius"/>
    </source>
</evidence>
<dbReference type="Proteomes" id="UP000198855">
    <property type="component" value="Unassembled WGS sequence"/>
</dbReference>
<evidence type="ECO:0000313" key="2">
    <source>
        <dbReference type="EMBL" id="SFE22616.1"/>
    </source>
</evidence>
<reference evidence="3" key="1">
    <citation type="submission" date="2016-10" db="EMBL/GenBank/DDBJ databases">
        <authorList>
            <person name="Varghese N."/>
            <person name="Submissions S."/>
        </authorList>
    </citation>
    <scope>NUCLEOTIDE SEQUENCE [LARGE SCALE GENOMIC DNA]</scope>
    <source>
        <strain evidence="3">CGMCC 1.10784</strain>
    </source>
</reference>
<dbReference type="EMBL" id="FOMT01000002">
    <property type="protein sequence ID" value="SFE22616.1"/>
    <property type="molecule type" value="Genomic_DNA"/>
</dbReference>
<protein>
    <submittedName>
        <fullName evidence="2">Uncharacterized protein</fullName>
    </submittedName>
</protein>
<dbReference type="AlphaFoldDB" id="A0A1I1YSU6"/>
<gene>
    <name evidence="2" type="ORF">SAMN05216378_2797</name>
</gene>
<evidence type="ECO:0000313" key="3">
    <source>
        <dbReference type="Proteomes" id="UP000198855"/>
    </source>
</evidence>
<proteinExistence type="predicted"/>
<sequence>MEEMYLMEESVCFRSSFLSESFLALAFVIVNYRLRELIQNSRLQQRP</sequence>
<accession>A0A1I1YSU6</accession>
<name>A0A1I1YSU6_9BACL</name>
<keyword evidence="1" id="KW-0472">Membrane</keyword>
<keyword evidence="3" id="KW-1185">Reference proteome</keyword>
<keyword evidence="1" id="KW-0812">Transmembrane</keyword>
<keyword evidence="1" id="KW-1133">Transmembrane helix</keyword>